<dbReference type="InterPro" id="IPR051165">
    <property type="entry name" value="Multifunctional_ANK_Repeat"/>
</dbReference>
<feature type="repeat" description="ANK" evidence="3">
    <location>
        <begin position="130"/>
        <end position="162"/>
    </location>
</feature>
<dbReference type="PANTHER" id="PTHR24123">
    <property type="entry name" value="ANKYRIN REPEAT-CONTAINING"/>
    <property type="match status" value="1"/>
</dbReference>
<accession>A0A9W9PJE6</accession>
<dbReference type="OrthoDB" id="341259at2759"/>
<name>A0A9W9PJE6_9EURO</name>
<dbReference type="AlphaFoldDB" id="A0A9W9PJE6"/>
<evidence type="ECO:0000313" key="4">
    <source>
        <dbReference type="EMBL" id="KAJ5248550.1"/>
    </source>
</evidence>
<evidence type="ECO:0000256" key="1">
    <source>
        <dbReference type="ARBA" id="ARBA00022737"/>
    </source>
</evidence>
<dbReference type="PROSITE" id="PS50297">
    <property type="entry name" value="ANK_REP_REGION"/>
    <property type="match status" value="3"/>
</dbReference>
<dbReference type="Gene3D" id="1.25.40.20">
    <property type="entry name" value="Ankyrin repeat-containing domain"/>
    <property type="match status" value="2"/>
</dbReference>
<comment type="caution">
    <text evidence="4">The sequence shown here is derived from an EMBL/GenBank/DDBJ whole genome shotgun (WGS) entry which is preliminary data.</text>
</comment>
<evidence type="ECO:0000256" key="2">
    <source>
        <dbReference type="ARBA" id="ARBA00023043"/>
    </source>
</evidence>
<dbReference type="Pfam" id="PF12796">
    <property type="entry name" value="Ank_2"/>
    <property type="match status" value="2"/>
</dbReference>
<dbReference type="SMART" id="SM00248">
    <property type="entry name" value="ANK"/>
    <property type="match status" value="6"/>
</dbReference>
<dbReference type="Proteomes" id="UP001150941">
    <property type="component" value="Unassembled WGS sequence"/>
</dbReference>
<dbReference type="EMBL" id="JAPQKS010000001">
    <property type="protein sequence ID" value="KAJ5248550.1"/>
    <property type="molecule type" value="Genomic_DNA"/>
</dbReference>
<dbReference type="PROSITE" id="PS50088">
    <property type="entry name" value="ANK_REPEAT"/>
    <property type="match status" value="3"/>
</dbReference>
<dbReference type="InterPro" id="IPR002110">
    <property type="entry name" value="Ankyrin_rpt"/>
</dbReference>
<gene>
    <name evidence="4" type="ORF">N7468_000001</name>
</gene>
<evidence type="ECO:0000313" key="5">
    <source>
        <dbReference type="Proteomes" id="UP001150941"/>
    </source>
</evidence>
<reference evidence="4" key="2">
    <citation type="journal article" date="2023" name="IMA Fungus">
        <title>Comparative genomic study of the Penicillium genus elucidates a diverse pangenome and 15 lateral gene transfer events.</title>
        <authorList>
            <person name="Petersen C."/>
            <person name="Sorensen T."/>
            <person name="Nielsen M.R."/>
            <person name="Sondergaard T.E."/>
            <person name="Sorensen J.L."/>
            <person name="Fitzpatrick D.A."/>
            <person name="Frisvad J.C."/>
            <person name="Nielsen K.L."/>
        </authorList>
    </citation>
    <scope>NUCLEOTIDE SEQUENCE</scope>
    <source>
        <strain evidence="4">IBT 19713</strain>
    </source>
</reference>
<dbReference type="GeneID" id="83196601"/>
<dbReference type="SUPFAM" id="SSF48403">
    <property type="entry name" value="Ankyrin repeat"/>
    <property type="match status" value="2"/>
</dbReference>
<keyword evidence="1" id="KW-0677">Repeat</keyword>
<dbReference type="RefSeq" id="XP_058335329.1">
    <property type="nucleotide sequence ID" value="XM_058469298.1"/>
</dbReference>
<feature type="repeat" description="ANK" evidence="3">
    <location>
        <begin position="83"/>
        <end position="115"/>
    </location>
</feature>
<proteinExistence type="predicted"/>
<sequence length="348" mass="38471">MSLLDLPSELIVAISHLLDDEYCINSFLQTCKRLFLLLNHSLYEHNVRFSHACALEWAAKNGYEATARFALQAGASPNARFYENWLPMALACIHGHADVVKLLLANGVDPDTSEGWCHLDELAYEPEGDDDGCPMILAAGNGHESIVKLLVSHGASPDIRFVRANGSREEFRALNVAAERGHLSIVKYLLQVGCDINIPGWAGDSILSDAAKGGYVALVQFLLQVKPDIESPPSTALSCAAAEGHLEIVDIILNHWAIHTPLIDIPIYPIIAATRSRHKAVVMRLQRSMNLEGLVSSGDIDDNIHKHLFLLSASWGWEHLIQKLLDRGCPIRFEPPQSICQFRSHQKK</sequence>
<evidence type="ECO:0000256" key="3">
    <source>
        <dbReference type="PROSITE-ProRule" id="PRU00023"/>
    </source>
</evidence>
<keyword evidence="5" id="KW-1185">Reference proteome</keyword>
<organism evidence="4 5">
    <name type="scientific">Penicillium chermesinum</name>
    <dbReference type="NCBI Taxonomy" id="63820"/>
    <lineage>
        <taxon>Eukaryota</taxon>
        <taxon>Fungi</taxon>
        <taxon>Dikarya</taxon>
        <taxon>Ascomycota</taxon>
        <taxon>Pezizomycotina</taxon>
        <taxon>Eurotiomycetes</taxon>
        <taxon>Eurotiomycetidae</taxon>
        <taxon>Eurotiales</taxon>
        <taxon>Aspergillaceae</taxon>
        <taxon>Penicillium</taxon>
    </lineage>
</organism>
<protein>
    <submittedName>
        <fullName evidence="4">Uncharacterized protein</fullName>
    </submittedName>
</protein>
<keyword evidence="2 3" id="KW-0040">ANK repeat</keyword>
<reference evidence="4" key="1">
    <citation type="submission" date="2022-11" db="EMBL/GenBank/DDBJ databases">
        <authorList>
            <person name="Petersen C."/>
        </authorList>
    </citation>
    <scope>NUCLEOTIDE SEQUENCE</scope>
    <source>
        <strain evidence="4">IBT 19713</strain>
    </source>
</reference>
<dbReference type="PANTHER" id="PTHR24123:SF33">
    <property type="entry name" value="PROTEIN HOS4"/>
    <property type="match status" value="1"/>
</dbReference>
<feature type="repeat" description="ANK" evidence="3">
    <location>
        <begin position="169"/>
        <end position="201"/>
    </location>
</feature>
<dbReference type="InterPro" id="IPR036770">
    <property type="entry name" value="Ankyrin_rpt-contain_sf"/>
</dbReference>